<name>A0A067P656_PLEO1</name>
<dbReference type="VEuPathDB" id="FungiDB:PLEOSDRAFT_1070494"/>
<gene>
    <name evidence="2" type="ORF">PLEOSDRAFT_1070494</name>
</gene>
<feature type="compositionally biased region" description="Low complexity" evidence="1">
    <location>
        <begin position="44"/>
        <end position="60"/>
    </location>
</feature>
<evidence type="ECO:0000256" key="1">
    <source>
        <dbReference type="SAM" id="MobiDB-lite"/>
    </source>
</evidence>
<organism evidence="2 3">
    <name type="scientific">Pleurotus ostreatus (strain PC15)</name>
    <name type="common">Oyster mushroom</name>
    <dbReference type="NCBI Taxonomy" id="1137138"/>
    <lineage>
        <taxon>Eukaryota</taxon>
        <taxon>Fungi</taxon>
        <taxon>Dikarya</taxon>
        <taxon>Basidiomycota</taxon>
        <taxon>Agaricomycotina</taxon>
        <taxon>Agaricomycetes</taxon>
        <taxon>Agaricomycetidae</taxon>
        <taxon>Agaricales</taxon>
        <taxon>Pleurotineae</taxon>
        <taxon>Pleurotaceae</taxon>
        <taxon>Pleurotus</taxon>
    </lineage>
</organism>
<evidence type="ECO:0000313" key="2">
    <source>
        <dbReference type="EMBL" id="KDQ31346.1"/>
    </source>
</evidence>
<dbReference type="HOGENOM" id="CLU_200672_0_0_1"/>
<dbReference type="AlphaFoldDB" id="A0A067P656"/>
<proteinExistence type="predicted"/>
<reference evidence="3" key="1">
    <citation type="journal article" date="2014" name="Proc. Natl. Acad. Sci. U.S.A.">
        <title>Extensive sampling of basidiomycete genomes demonstrates inadequacy of the white-rot/brown-rot paradigm for wood decay fungi.</title>
        <authorList>
            <person name="Riley R."/>
            <person name="Salamov A.A."/>
            <person name="Brown D.W."/>
            <person name="Nagy L.G."/>
            <person name="Floudas D."/>
            <person name="Held B.W."/>
            <person name="Levasseur A."/>
            <person name="Lombard V."/>
            <person name="Morin E."/>
            <person name="Otillar R."/>
            <person name="Lindquist E.A."/>
            <person name="Sun H."/>
            <person name="LaButti K.M."/>
            <person name="Schmutz J."/>
            <person name="Jabbour D."/>
            <person name="Luo H."/>
            <person name="Baker S.E."/>
            <person name="Pisabarro A.G."/>
            <person name="Walton J.D."/>
            <person name="Blanchette R.A."/>
            <person name="Henrissat B."/>
            <person name="Martin F."/>
            <person name="Cullen D."/>
            <person name="Hibbett D.S."/>
            <person name="Grigoriev I.V."/>
        </authorList>
    </citation>
    <scope>NUCLEOTIDE SEQUENCE [LARGE SCALE GENOMIC DNA]</scope>
    <source>
        <strain evidence="3">PC15</strain>
    </source>
</reference>
<dbReference type="EMBL" id="KL198006">
    <property type="protein sequence ID" value="KDQ31346.1"/>
    <property type="molecule type" value="Genomic_DNA"/>
</dbReference>
<feature type="region of interest" description="Disordered" evidence="1">
    <location>
        <begin position="44"/>
        <end position="71"/>
    </location>
</feature>
<protein>
    <submittedName>
        <fullName evidence="2">Uncharacterized protein</fullName>
    </submittedName>
</protein>
<dbReference type="Proteomes" id="UP000027073">
    <property type="component" value="Unassembled WGS sequence"/>
</dbReference>
<sequence length="71" mass="7444">MSSYNYAAPTAAPAYGIFPAGQTSPNAFAAFHQSPRDMHNMYASFGAASTQSGQSQGQSGVNSLKKLVSRK</sequence>
<accession>A0A067P656</accession>
<evidence type="ECO:0000313" key="3">
    <source>
        <dbReference type="Proteomes" id="UP000027073"/>
    </source>
</evidence>
<dbReference type="InParanoid" id="A0A067P656"/>